<gene>
    <name evidence="2" type="ORF">SKAU_G00355940</name>
</gene>
<evidence type="ECO:0000313" key="2">
    <source>
        <dbReference type="EMBL" id="KAJ8338808.1"/>
    </source>
</evidence>
<protein>
    <submittedName>
        <fullName evidence="2">Uncharacterized protein</fullName>
    </submittedName>
</protein>
<accession>A0A9Q1EHC4</accession>
<feature type="region of interest" description="Disordered" evidence="1">
    <location>
        <begin position="208"/>
        <end position="294"/>
    </location>
</feature>
<proteinExistence type="predicted"/>
<dbReference type="Proteomes" id="UP001152622">
    <property type="component" value="Chromosome 17"/>
</dbReference>
<feature type="region of interest" description="Disordered" evidence="1">
    <location>
        <begin position="1"/>
        <end position="21"/>
    </location>
</feature>
<evidence type="ECO:0000313" key="3">
    <source>
        <dbReference type="Proteomes" id="UP001152622"/>
    </source>
</evidence>
<sequence length="294" mass="31033">MAVLAFKKRTDQRNGHPGARAARGVRVAVSRSAGNAGAPVSHYRAPQSLKELAGLPGNANKAPARVPLSGPCSRGYTPRTHKPPRTLRARFQRRAGLWKQDDHYRKNASSQLLGFSTNHNASSHLPGGLLAMIDWPTLASCLKPNSGAERGGGGAYGIRHEAPVSLSPQLHREAELLSSAVSVGFAFLGSISDFVKRSNRSGQECFAKCDGHGSQRPEGVRPDDGSPKRARGLKLDGGTAVSLHRTNEAPETPGEPGMLGNGAQGPQQSQPRPTVATAPQTGRPPAAEYLVTVC</sequence>
<keyword evidence="3" id="KW-1185">Reference proteome</keyword>
<feature type="compositionally biased region" description="Polar residues" evidence="1">
    <location>
        <begin position="264"/>
        <end position="280"/>
    </location>
</feature>
<feature type="compositionally biased region" description="Basic and acidic residues" evidence="1">
    <location>
        <begin position="208"/>
        <end position="227"/>
    </location>
</feature>
<organism evidence="2 3">
    <name type="scientific">Synaphobranchus kaupii</name>
    <name type="common">Kaup's arrowtooth eel</name>
    <dbReference type="NCBI Taxonomy" id="118154"/>
    <lineage>
        <taxon>Eukaryota</taxon>
        <taxon>Metazoa</taxon>
        <taxon>Chordata</taxon>
        <taxon>Craniata</taxon>
        <taxon>Vertebrata</taxon>
        <taxon>Euteleostomi</taxon>
        <taxon>Actinopterygii</taxon>
        <taxon>Neopterygii</taxon>
        <taxon>Teleostei</taxon>
        <taxon>Anguilliformes</taxon>
        <taxon>Synaphobranchidae</taxon>
        <taxon>Synaphobranchus</taxon>
    </lineage>
</organism>
<name>A0A9Q1EHC4_SYNKA</name>
<evidence type="ECO:0000256" key="1">
    <source>
        <dbReference type="SAM" id="MobiDB-lite"/>
    </source>
</evidence>
<dbReference type="AlphaFoldDB" id="A0A9Q1EHC4"/>
<reference evidence="2" key="1">
    <citation type="journal article" date="2023" name="Science">
        <title>Genome structures resolve the early diversification of teleost fishes.</title>
        <authorList>
            <person name="Parey E."/>
            <person name="Louis A."/>
            <person name="Montfort J."/>
            <person name="Bouchez O."/>
            <person name="Roques C."/>
            <person name="Iampietro C."/>
            <person name="Lluch J."/>
            <person name="Castinel A."/>
            <person name="Donnadieu C."/>
            <person name="Desvignes T."/>
            <person name="Floi Bucao C."/>
            <person name="Jouanno E."/>
            <person name="Wen M."/>
            <person name="Mejri S."/>
            <person name="Dirks R."/>
            <person name="Jansen H."/>
            <person name="Henkel C."/>
            <person name="Chen W.J."/>
            <person name="Zahm M."/>
            <person name="Cabau C."/>
            <person name="Klopp C."/>
            <person name="Thompson A.W."/>
            <person name="Robinson-Rechavi M."/>
            <person name="Braasch I."/>
            <person name="Lecointre G."/>
            <person name="Bobe J."/>
            <person name="Postlethwait J.H."/>
            <person name="Berthelot C."/>
            <person name="Roest Crollius H."/>
            <person name="Guiguen Y."/>
        </authorList>
    </citation>
    <scope>NUCLEOTIDE SEQUENCE</scope>
    <source>
        <strain evidence="2">WJC10195</strain>
    </source>
</reference>
<comment type="caution">
    <text evidence="2">The sequence shown here is derived from an EMBL/GenBank/DDBJ whole genome shotgun (WGS) entry which is preliminary data.</text>
</comment>
<feature type="region of interest" description="Disordered" evidence="1">
    <location>
        <begin position="64"/>
        <end position="83"/>
    </location>
</feature>
<dbReference type="EMBL" id="JAINUF010000017">
    <property type="protein sequence ID" value="KAJ8338808.1"/>
    <property type="molecule type" value="Genomic_DNA"/>
</dbReference>